<dbReference type="GO" id="GO:0043025">
    <property type="term" value="C:neuronal cell body"/>
    <property type="evidence" value="ECO:0007669"/>
    <property type="project" value="TreeGrafter"/>
</dbReference>
<sequence>MDSKPILDDRLTSAYYDETFNGEDGEDDNFGLDRTLDRGATNSEQNLNKFAPEADPPPHFPGIIMNQAMEEPPHESNAPRSWENPGDEEEPWIDSREQSRDVFPMRDTAKCFSCMSKFYEAVWPALAHVYKRPMNFTDKCNEDRLDPRDVPVTHCSTICVAMWEEPAVGGVRIRGHIRGCMDDLLHNGFNQSIVAWYRWMHRDSCREYRKRELFKLPVGQSDESTIHLCTCYADHCNNAAPSAAATYRKHFRTTILGATFLPWACWLSIFLTFYMTYGWDSNASNFHLRIPKECSYTLCDRNNPQRSASANFVNGKDDVICLTEYRKPNYRTDRQQRKEFLPVWRKRRRNSVDTDSLIMAH</sequence>
<dbReference type="AlphaFoldDB" id="A0AAD4NCD9"/>
<reference evidence="3" key="1">
    <citation type="submission" date="2022-01" db="EMBL/GenBank/DDBJ databases">
        <title>Genome Sequence Resource for Two Populations of Ditylenchus destructor, the Migratory Endoparasitic Phytonematode.</title>
        <authorList>
            <person name="Zhang H."/>
            <person name="Lin R."/>
            <person name="Xie B."/>
        </authorList>
    </citation>
    <scope>NUCLEOTIDE SEQUENCE</scope>
    <source>
        <strain evidence="3">BazhouSP</strain>
    </source>
</reference>
<accession>A0AAD4NCD9</accession>
<evidence type="ECO:0000256" key="1">
    <source>
        <dbReference type="SAM" id="MobiDB-lite"/>
    </source>
</evidence>
<proteinExistence type="predicted"/>
<dbReference type="GO" id="GO:0030424">
    <property type="term" value="C:axon"/>
    <property type="evidence" value="ECO:0007669"/>
    <property type="project" value="TreeGrafter"/>
</dbReference>
<protein>
    <submittedName>
        <fullName evidence="3">Ly-6-related protein domain-containing protein</fullName>
    </submittedName>
</protein>
<evidence type="ECO:0000313" key="3">
    <source>
        <dbReference type="EMBL" id="KAI1720935.1"/>
    </source>
</evidence>
<dbReference type="PANTHER" id="PTHR34722">
    <property type="entry name" value="HOMOLOG OF ODR-2 (TWO)-RELATED"/>
    <property type="match status" value="1"/>
</dbReference>
<feature type="region of interest" description="Disordered" evidence="1">
    <location>
        <begin position="17"/>
        <end position="99"/>
    </location>
</feature>
<dbReference type="Pfam" id="PF06579">
    <property type="entry name" value="Ly-6_related"/>
    <property type="match status" value="1"/>
</dbReference>
<dbReference type="GO" id="GO:0042048">
    <property type="term" value="P:olfactory behavior"/>
    <property type="evidence" value="ECO:0007669"/>
    <property type="project" value="TreeGrafter"/>
</dbReference>
<evidence type="ECO:0000313" key="4">
    <source>
        <dbReference type="Proteomes" id="UP001201812"/>
    </source>
</evidence>
<name>A0AAD4NCD9_9BILA</name>
<dbReference type="PANTHER" id="PTHR34722:SF1">
    <property type="entry name" value="HOMOLOG OF ODR-2 (TWO)"/>
    <property type="match status" value="1"/>
</dbReference>
<comment type="caution">
    <text evidence="3">The sequence shown here is derived from an EMBL/GenBank/DDBJ whole genome shotgun (WGS) entry which is preliminary data.</text>
</comment>
<organism evidence="3 4">
    <name type="scientific">Ditylenchus destructor</name>
    <dbReference type="NCBI Taxonomy" id="166010"/>
    <lineage>
        <taxon>Eukaryota</taxon>
        <taxon>Metazoa</taxon>
        <taxon>Ecdysozoa</taxon>
        <taxon>Nematoda</taxon>
        <taxon>Chromadorea</taxon>
        <taxon>Rhabditida</taxon>
        <taxon>Tylenchina</taxon>
        <taxon>Tylenchomorpha</taxon>
        <taxon>Sphaerularioidea</taxon>
        <taxon>Anguinidae</taxon>
        <taxon>Anguininae</taxon>
        <taxon>Ditylenchus</taxon>
    </lineage>
</organism>
<dbReference type="EMBL" id="JAKKPZ010000005">
    <property type="protein sequence ID" value="KAI1720935.1"/>
    <property type="molecule type" value="Genomic_DNA"/>
</dbReference>
<keyword evidence="2" id="KW-0472">Membrane</keyword>
<feature type="compositionally biased region" description="Acidic residues" evidence="1">
    <location>
        <begin position="20"/>
        <end position="30"/>
    </location>
</feature>
<dbReference type="GO" id="GO:1990834">
    <property type="term" value="P:response to odorant"/>
    <property type="evidence" value="ECO:0007669"/>
    <property type="project" value="TreeGrafter"/>
</dbReference>
<keyword evidence="2" id="KW-0812">Transmembrane</keyword>
<feature type="transmembrane region" description="Helical" evidence="2">
    <location>
        <begin position="255"/>
        <end position="279"/>
    </location>
</feature>
<evidence type="ECO:0000256" key="2">
    <source>
        <dbReference type="SAM" id="Phobius"/>
    </source>
</evidence>
<dbReference type="InterPro" id="IPR010558">
    <property type="entry name" value="Ly-6-related"/>
</dbReference>
<dbReference type="Proteomes" id="UP001201812">
    <property type="component" value="Unassembled WGS sequence"/>
</dbReference>
<keyword evidence="4" id="KW-1185">Reference proteome</keyword>
<gene>
    <name evidence="3" type="ORF">DdX_05185</name>
</gene>
<keyword evidence="2" id="KW-1133">Transmembrane helix</keyword>